<dbReference type="InParanoid" id="A0A067N1X7"/>
<name>A0A067N1X7_BOTB1</name>
<evidence type="ECO:0000313" key="2">
    <source>
        <dbReference type="Proteomes" id="UP000027195"/>
    </source>
</evidence>
<protein>
    <submittedName>
        <fullName evidence="1">Uncharacterized protein</fullName>
    </submittedName>
</protein>
<reference evidence="2" key="1">
    <citation type="journal article" date="2014" name="Proc. Natl. Acad. Sci. U.S.A.">
        <title>Extensive sampling of basidiomycete genomes demonstrates inadequacy of the white-rot/brown-rot paradigm for wood decay fungi.</title>
        <authorList>
            <person name="Riley R."/>
            <person name="Salamov A.A."/>
            <person name="Brown D.W."/>
            <person name="Nagy L.G."/>
            <person name="Floudas D."/>
            <person name="Held B.W."/>
            <person name="Levasseur A."/>
            <person name="Lombard V."/>
            <person name="Morin E."/>
            <person name="Otillar R."/>
            <person name="Lindquist E.A."/>
            <person name="Sun H."/>
            <person name="LaButti K.M."/>
            <person name="Schmutz J."/>
            <person name="Jabbour D."/>
            <person name="Luo H."/>
            <person name="Baker S.E."/>
            <person name="Pisabarro A.G."/>
            <person name="Walton J.D."/>
            <person name="Blanchette R.A."/>
            <person name="Henrissat B."/>
            <person name="Martin F."/>
            <person name="Cullen D."/>
            <person name="Hibbett D.S."/>
            <person name="Grigoriev I.V."/>
        </authorList>
    </citation>
    <scope>NUCLEOTIDE SEQUENCE [LARGE SCALE GENOMIC DNA]</scope>
    <source>
        <strain evidence="2">FD-172 SS1</strain>
    </source>
</reference>
<dbReference type="Proteomes" id="UP000027195">
    <property type="component" value="Unassembled WGS sequence"/>
</dbReference>
<dbReference type="AlphaFoldDB" id="A0A067N1X7"/>
<gene>
    <name evidence="1" type="ORF">BOTBODRAFT_552043</name>
</gene>
<dbReference type="HOGENOM" id="CLU_2542287_0_0_1"/>
<keyword evidence="2" id="KW-1185">Reference proteome</keyword>
<accession>A0A067N1X7</accession>
<proteinExistence type="predicted"/>
<sequence>MHVSKNAAKFSPRRFLTVTARRWTPGARVLTPTYRCLWSFAKVPWALLAPQAQISPSASCQTYPSIDHFEFQYSSRSFQRIQT</sequence>
<organism evidence="1 2">
    <name type="scientific">Botryobasidium botryosum (strain FD-172 SS1)</name>
    <dbReference type="NCBI Taxonomy" id="930990"/>
    <lineage>
        <taxon>Eukaryota</taxon>
        <taxon>Fungi</taxon>
        <taxon>Dikarya</taxon>
        <taxon>Basidiomycota</taxon>
        <taxon>Agaricomycotina</taxon>
        <taxon>Agaricomycetes</taxon>
        <taxon>Cantharellales</taxon>
        <taxon>Botryobasidiaceae</taxon>
        <taxon>Botryobasidium</taxon>
    </lineage>
</organism>
<dbReference type="EMBL" id="KL198022">
    <property type="protein sequence ID" value="KDQ18162.1"/>
    <property type="molecule type" value="Genomic_DNA"/>
</dbReference>
<evidence type="ECO:0000313" key="1">
    <source>
        <dbReference type="EMBL" id="KDQ18162.1"/>
    </source>
</evidence>